<gene>
    <name evidence="10" type="ORF">KA717_26195</name>
</gene>
<dbReference type="GO" id="GO:0016763">
    <property type="term" value="F:pentosyltransferase activity"/>
    <property type="evidence" value="ECO:0007669"/>
    <property type="project" value="TreeGrafter"/>
</dbReference>
<feature type="transmembrane region" description="Helical" evidence="8">
    <location>
        <begin position="313"/>
        <end position="335"/>
    </location>
</feature>
<dbReference type="EMBL" id="CP073041">
    <property type="protein sequence ID" value="UXE59326.1"/>
    <property type="molecule type" value="Genomic_DNA"/>
</dbReference>
<feature type="transmembrane region" description="Helical" evidence="8">
    <location>
        <begin position="21"/>
        <end position="43"/>
    </location>
</feature>
<keyword evidence="6 8" id="KW-1133">Transmembrane helix</keyword>
<evidence type="ECO:0000256" key="7">
    <source>
        <dbReference type="ARBA" id="ARBA00023136"/>
    </source>
</evidence>
<feature type="transmembrane region" description="Helical" evidence="8">
    <location>
        <begin position="454"/>
        <end position="474"/>
    </location>
</feature>
<dbReference type="EC" id="2.4.-.-" evidence="10"/>
<feature type="transmembrane region" description="Helical" evidence="8">
    <location>
        <begin position="168"/>
        <end position="185"/>
    </location>
</feature>
<dbReference type="GO" id="GO:0009103">
    <property type="term" value="P:lipopolysaccharide biosynthetic process"/>
    <property type="evidence" value="ECO:0007669"/>
    <property type="project" value="UniProtKB-ARBA"/>
</dbReference>
<feature type="transmembrane region" description="Helical" evidence="8">
    <location>
        <begin position="419"/>
        <end position="442"/>
    </location>
</feature>
<comment type="subcellular location">
    <subcellularLocation>
        <location evidence="1">Cell membrane</location>
        <topology evidence="1">Multi-pass membrane protein</topology>
    </subcellularLocation>
</comment>
<dbReference type="InterPro" id="IPR050297">
    <property type="entry name" value="LipidA_mod_glycosyltrf_83"/>
</dbReference>
<reference evidence="10" key="1">
    <citation type="submission" date="2021-04" db="EMBL/GenBank/DDBJ databases">
        <title>Genome sequence of Woronichinia naegeliana from Washington state freshwater lake bloom.</title>
        <authorList>
            <person name="Dreher T.W."/>
        </authorList>
    </citation>
    <scope>NUCLEOTIDE SEQUENCE</scope>
    <source>
        <strain evidence="10">WA131</strain>
    </source>
</reference>
<evidence type="ECO:0000256" key="8">
    <source>
        <dbReference type="SAM" id="Phobius"/>
    </source>
</evidence>
<evidence type="ECO:0000256" key="4">
    <source>
        <dbReference type="ARBA" id="ARBA00022679"/>
    </source>
</evidence>
<protein>
    <submittedName>
        <fullName evidence="10">Glycosyltransferase family 39 protein</fullName>
        <ecNumber evidence="10">2.4.-.-</ecNumber>
    </submittedName>
</protein>
<keyword evidence="5 8" id="KW-0812">Transmembrane</keyword>
<evidence type="ECO:0000313" key="10">
    <source>
        <dbReference type="EMBL" id="UXE59326.1"/>
    </source>
</evidence>
<accession>A0A977KT21</accession>
<keyword evidence="2" id="KW-1003">Cell membrane</keyword>
<keyword evidence="3 10" id="KW-0328">Glycosyltransferase</keyword>
<organism evidence="10">
    <name type="scientific">Woronichinia naegeliana WA131</name>
    <dbReference type="NCBI Taxonomy" id="2824559"/>
    <lineage>
        <taxon>Bacteria</taxon>
        <taxon>Bacillati</taxon>
        <taxon>Cyanobacteriota</taxon>
        <taxon>Cyanophyceae</taxon>
        <taxon>Synechococcales</taxon>
        <taxon>Coelosphaeriaceae</taxon>
        <taxon>Woronichinia</taxon>
    </lineage>
</organism>
<feature type="transmembrane region" description="Helical" evidence="8">
    <location>
        <begin position="282"/>
        <end position="301"/>
    </location>
</feature>
<proteinExistence type="predicted"/>
<feature type="transmembrane region" description="Helical" evidence="8">
    <location>
        <begin position="192"/>
        <end position="209"/>
    </location>
</feature>
<dbReference type="AlphaFoldDB" id="A0A977KT21"/>
<feature type="transmembrane region" description="Helical" evidence="8">
    <location>
        <begin position="480"/>
        <end position="503"/>
    </location>
</feature>
<dbReference type="KEGG" id="wna:KA717_26195"/>
<sequence length="546" mass="61219">MNHPAFLSDRDQRQWRREERWLERFCIGGLLIAAILLFCSNLGSVPLLNGEEATLAQIAKELAAHWPKFSGFFQADHPSAPAPNSIPAIAHKTTTGILAAIADPRELSTIPKKVAGTFQALSPLSAKGSSAHFLTLWGKPILAQPPLVPVLLASSYALGGINLWTTRLPIALLTALSVPGLYCVAKELFRHRLTALYAGLIYLTCWGVICWGRLGSSHGVVLFSEIWLMGAVLRTRRNLITSFEIGLALSLLMLTQPLLGALLAITALTFLFWDTPRLSRSVYFWSGLGLGLGPAIAWYGWQSSQWGKVFWSQIFVFPNGQASSLWLAIIGFYSLKLLQYGLPWLLFAGYGFSLAWSSRHWSWGKAIIIGLGLYFLLICLLPGQWENALTPIYPSLALAGAIALKEVRHLDPTIPYPKIWRFAFFGFSFIFIALTISLYSNFPVQILPQKERPFLLLILIFFSLTLAMTANLLAQRQTEFIPILFWGMFISLLLWVNTPFWLWPKAGDFPVKAIAALIQKKFQLLNQFIPDTFMRQKAVYYRILQQ</sequence>
<feature type="transmembrane region" description="Helical" evidence="8">
    <location>
        <begin position="245"/>
        <end position="270"/>
    </location>
</feature>
<evidence type="ECO:0000256" key="5">
    <source>
        <dbReference type="ARBA" id="ARBA00022692"/>
    </source>
</evidence>
<evidence type="ECO:0000256" key="6">
    <source>
        <dbReference type="ARBA" id="ARBA00022989"/>
    </source>
</evidence>
<evidence type="ECO:0000256" key="3">
    <source>
        <dbReference type="ARBA" id="ARBA00022676"/>
    </source>
</evidence>
<dbReference type="InterPro" id="IPR038731">
    <property type="entry name" value="RgtA/B/C-like"/>
</dbReference>
<dbReference type="PANTHER" id="PTHR33908:SF3">
    <property type="entry name" value="UNDECAPRENYL PHOSPHATE-ALPHA-4-AMINO-4-DEOXY-L-ARABINOSE ARABINOSYL TRANSFERASE"/>
    <property type="match status" value="1"/>
</dbReference>
<feature type="transmembrane region" description="Helical" evidence="8">
    <location>
        <begin position="341"/>
        <end position="359"/>
    </location>
</feature>
<evidence type="ECO:0000256" key="1">
    <source>
        <dbReference type="ARBA" id="ARBA00004651"/>
    </source>
</evidence>
<dbReference type="Pfam" id="PF13231">
    <property type="entry name" value="PMT_2"/>
    <property type="match status" value="1"/>
</dbReference>
<evidence type="ECO:0000259" key="9">
    <source>
        <dbReference type="Pfam" id="PF13231"/>
    </source>
</evidence>
<dbReference type="GO" id="GO:0010041">
    <property type="term" value="P:response to iron(III) ion"/>
    <property type="evidence" value="ECO:0007669"/>
    <property type="project" value="TreeGrafter"/>
</dbReference>
<evidence type="ECO:0000256" key="2">
    <source>
        <dbReference type="ARBA" id="ARBA00022475"/>
    </source>
</evidence>
<name>A0A977KT21_9CYAN</name>
<feature type="domain" description="Glycosyltransferase RgtA/B/C/D-like" evidence="9">
    <location>
        <begin position="144"/>
        <end position="301"/>
    </location>
</feature>
<dbReference type="Proteomes" id="UP001065613">
    <property type="component" value="Chromosome"/>
</dbReference>
<keyword evidence="4 10" id="KW-0808">Transferase</keyword>
<dbReference type="GO" id="GO:0005886">
    <property type="term" value="C:plasma membrane"/>
    <property type="evidence" value="ECO:0007669"/>
    <property type="project" value="UniProtKB-SubCell"/>
</dbReference>
<keyword evidence="7 8" id="KW-0472">Membrane</keyword>
<feature type="transmembrane region" description="Helical" evidence="8">
    <location>
        <begin position="366"/>
        <end position="385"/>
    </location>
</feature>
<dbReference type="PANTHER" id="PTHR33908">
    <property type="entry name" value="MANNOSYLTRANSFERASE YKCB-RELATED"/>
    <property type="match status" value="1"/>
</dbReference>